<evidence type="ECO:0000313" key="5">
    <source>
        <dbReference type="EMBL" id="KAG5636517.1"/>
    </source>
</evidence>
<evidence type="ECO:0000256" key="1">
    <source>
        <dbReference type="ARBA" id="ARBA00022729"/>
    </source>
</evidence>
<dbReference type="EMBL" id="JABCKI010005922">
    <property type="protein sequence ID" value="KAG5636517.1"/>
    <property type="molecule type" value="Genomic_DNA"/>
</dbReference>
<dbReference type="Proteomes" id="UP000717328">
    <property type="component" value="Unassembled WGS sequence"/>
</dbReference>
<dbReference type="GO" id="GO:0016787">
    <property type="term" value="F:hydrolase activity"/>
    <property type="evidence" value="ECO:0007669"/>
    <property type="project" value="UniProtKB-KW"/>
</dbReference>
<dbReference type="GO" id="GO:0006629">
    <property type="term" value="P:lipid metabolic process"/>
    <property type="evidence" value="ECO:0007669"/>
    <property type="project" value="InterPro"/>
</dbReference>
<evidence type="ECO:0000259" key="4">
    <source>
        <dbReference type="Pfam" id="PF01764"/>
    </source>
</evidence>
<dbReference type="Pfam" id="PF01764">
    <property type="entry name" value="Lipase_3"/>
    <property type="match status" value="1"/>
</dbReference>
<evidence type="ECO:0000256" key="2">
    <source>
        <dbReference type="ARBA" id="ARBA00022801"/>
    </source>
</evidence>
<feature type="domain" description="Fungal lipase-type" evidence="4">
    <location>
        <begin position="90"/>
        <end position="161"/>
    </location>
</feature>
<evidence type="ECO:0000256" key="3">
    <source>
        <dbReference type="SAM" id="SignalP"/>
    </source>
</evidence>
<reference evidence="5" key="1">
    <citation type="submission" date="2021-02" db="EMBL/GenBank/DDBJ databases">
        <authorList>
            <person name="Nieuwenhuis M."/>
            <person name="Van De Peppel L.J.J."/>
        </authorList>
    </citation>
    <scope>NUCLEOTIDE SEQUENCE</scope>
    <source>
        <strain evidence="5">D49</strain>
    </source>
</reference>
<dbReference type="CDD" id="cd00519">
    <property type="entry name" value="Lipase_3"/>
    <property type="match status" value="1"/>
</dbReference>
<keyword evidence="6" id="KW-1185">Reference proteome</keyword>
<keyword evidence="1 3" id="KW-0732">Signal</keyword>
<reference evidence="5" key="2">
    <citation type="submission" date="2021-10" db="EMBL/GenBank/DDBJ databases">
        <title>Phylogenomics reveals ancestral predisposition of the termite-cultivated fungus Termitomyces towards a domesticated lifestyle.</title>
        <authorList>
            <person name="Auxier B."/>
            <person name="Grum-Grzhimaylo A."/>
            <person name="Cardenas M.E."/>
            <person name="Lodge J.D."/>
            <person name="Laessoe T."/>
            <person name="Pedersen O."/>
            <person name="Smith M.E."/>
            <person name="Kuyper T.W."/>
            <person name="Franco-Molano E.A."/>
            <person name="Baroni T.J."/>
            <person name="Aanen D.K."/>
        </authorList>
    </citation>
    <scope>NUCLEOTIDE SEQUENCE</scope>
    <source>
        <strain evidence="5">D49</strain>
    </source>
</reference>
<accession>A0A9P7FWS5</accession>
<evidence type="ECO:0000313" key="6">
    <source>
        <dbReference type="Proteomes" id="UP000717328"/>
    </source>
</evidence>
<dbReference type="InterPro" id="IPR002921">
    <property type="entry name" value="Fungal_lipase-type"/>
</dbReference>
<protein>
    <recommendedName>
        <fullName evidence="4">Fungal lipase-type domain-containing protein</fullName>
    </recommendedName>
</protein>
<feature type="signal peptide" evidence="3">
    <location>
        <begin position="1"/>
        <end position="25"/>
    </location>
</feature>
<dbReference type="OrthoDB" id="438440at2759"/>
<dbReference type="PANTHER" id="PTHR46640:SF1">
    <property type="entry name" value="FUNGAL LIPASE-LIKE DOMAIN-CONTAINING PROTEIN-RELATED"/>
    <property type="match status" value="1"/>
</dbReference>
<dbReference type="AlphaFoldDB" id="A0A9P7FWS5"/>
<feature type="chain" id="PRO_5040110852" description="Fungal lipase-type domain-containing protein" evidence="3">
    <location>
        <begin position="26"/>
        <end position="162"/>
    </location>
</feature>
<keyword evidence="2" id="KW-0378">Hydrolase</keyword>
<gene>
    <name evidence="5" type="ORF">H0H81_007743</name>
</gene>
<comment type="caution">
    <text evidence="5">The sequence shown here is derived from an EMBL/GenBank/DDBJ whole genome shotgun (WGS) entry which is preliminary data.</text>
</comment>
<dbReference type="InterPro" id="IPR029058">
    <property type="entry name" value="AB_hydrolase_fold"/>
</dbReference>
<dbReference type="SUPFAM" id="SSF53474">
    <property type="entry name" value="alpha/beta-Hydrolases"/>
    <property type="match status" value="1"/>
</dbReference>
<dbReference type="InterPro" id="IPR051299">
    <property type="entry name" value="AB_hydrolase_lip/est"/>
</dbReference>
<dbReference type="Gene3D" id="3.40.50.1820">
    <property type="entry name" value="alpha/beta hydrolase"/>
    <property type="match status" value="1"/>
</dbReference>
<sequence>MRFFSFVYACNAFLALNALVTLASPMPVVETQTDGVSQDVYDDFTRYTKYSSAVYQWICPNPLGNKLVQKFSKTGTQGFVVRDDKRKEIIVAFRGTLEVIDVLVDLQIVLTPLKSAGITDVGSARVHTGFLFAYNVVANDVLNLVKGQLTAHPDYSLVVTGV</sequence>
<dbReference type="PANTHER" id="PTHR46640">
    <property type="entry name" value="TRIACYLGLYCEROL LIPASE, PUTATIVE (AFU_ORTHOLOGUE AFUA_6G06510)-RELATED"/>
    <property type="match status" value="1"/>
</dbReference>
<name>A0A9P7FWS5_9AGAR</name>
<proteinExistence type="predicted"/>
<organism evidence="5 6">
    <name type="scientific">Sphagnurus paluster</name>
    <dbReference type="NCBI Taxonomy" id="117069"/>
    <lineage>
        <taxon>Eukaryota</taxon>
        <taxon>Fungi</taxon>
        <taxon>Dikarya</taxon>
        <taxon>Basidiomycota</taxon>
        <taxon>Agaricomycotina</taxon>
        <taxon>Agaricomycetes</taxon>
        <taxon>Agaricomycetidae</taxon>
        <taxon>Agaricales</taxon>
        <taxon>Tricholomatineae</taxon>
        <taxon>Lyophyllaceae</taxon>
        <taxon>Sphagnurus</taxon>
    </lineage>
</organism>